<dbReference type="PANTHER" id="PTHR30061">
    <property type="entry name" value="MALTOSE-BINDING PERIPLASMIC PROTEIN"/>
    <property type="match status" value="1"/>
</dbReference>
<dbReference type="NCBIfam" id="NF007011">
    <property type="entry name" value="PRK09474.1"/>
    <property type="match status" value="1"/>
</dbReference>
<dbReference type="InterPro" id="IPR006059">
    <property type="entry name" value="SBP"/>
</dbReference>
<proteinExistence type="inferred from homology"/>
<evidence type="ECO:0000256" key="3">
    <source>
        <dbReference type="ARBA" id="ARBA00022597"/>
    </source>
</evidence>
<keyword evidence="4 6" id="KW-0732">Signal</keyword>
<keyword evidence="8" id="KW-1185">Reference proteome</keyword>
<dbReference type="Proteomes" id="UP001310248">
    <property type="component" value="Unassembled WGS sequence"/>
</dbReference>
<organism evidence="7 8">
    <name type="scientific">Agarivorans aestuarii</name>
    <dbReference type="NCBI Taxonomy" id="1563703"/>
    <lineage>
        <taxon>Bacteria</taxon>
        <taxon>Pseudomonadati</taxon>
        <taxon>Pseudomonadota</taxon>
        <taxon>Gammaproteobacteria</taxon>
        <taxon>Alteromonadales</taxon>
        <taxon>Alteromonadaceae</taxon>
        <taxon>Agarivorans</taxon>
    </lineage>
</organism>
<dbReference type="PROSITE" id="PS01037">
    <property type="entry name" value="SBP_BACTERIAL_1"/>
    <property type="match status" value="1"/>
</dbReference>
<keyword evidence="2 6" id="KW-0813">Transport</keyword>
<dbReference type="PRINTS" id="PR00181">
    <property type="entry name" value="MALTOSEBP"/>
</dbReference>
<evidence type="ECO:0000256" key="1">
    <source>
        <dbReference type="ARBA" id="ARBA00008520"/>
    </source>
</evidence>
<evidence type="ECO:0000313" key="7">
    <source>
        <dbReference type="EMBL" id="MEE1673011.1"/>
    </source>
</evidence>
<dbReference type="PANTHER" id="PTHR30061:SF50">
    <property type="entry name" value="MALTOSE_MALTODEXTRIN-BINDING PERIPLASMIC PROTEIN"/>
    <property type="match status" value="1"/>
</dbReference>
<keyword evidence="6" id="KW-0574">Periplasm</keyword>
<accession>A0ABU7G0R8</accession>
<reference evidence="8" key="1">
    <citation type="submission" date="2023-07" db="EMBL/GenBank/DDBJ databases">
        <title>Draft genome sequence of Agarivorans aestuarii strain ZMCS4, a CAZymes producing bacteria isolated from the marine brown algae Clodostephus spongiosus.</title>
        <authorList>
            <person name="Lorente B."/>
            <person name="Cabral C."/>
            <person name="Frias J."/>
            <person name="Faria J."/>
            <person name="Toubarro D."/>
        </authorList>
    </citation>
    <scope>NUCLEOTIDE SEQUENCE [LARGE SCALE GENOMIC DNA]</scope>
    <source>
        <strain evidence="8">ZMCS4</strain>
    </source>
</reference>
<comment type="function">
    <text evidence="6">Part of the ABC transporter complex MalEFGK involved in maltose/maltodextrin import. Binds maltose and higher maltodextrins.</text>
</comment>
<comment type="similarity">
    <text evidence="1 6">Belongs to the bacterial solute-binding protein 1 family.</text>
</comment>
<dbReference type="InterPro" id="IPR006060">
    <property type="entry name" value="Maltose/Cyclodextrin-bd"/>
</dbReference>
<keyword evidence="3 6" id="KW-0762">Sugar transport</keyword>
<reference evidence="7 8" key="2">
    <citation type="submission" date="2023-12" db="EMBL/GenBank/DDBJ databases">
        <authorList>
            <consortium name="Cladostephus spongiosus"/>
            <person name="Lorente B."/>
            <person name="Cabral C."/>
            <person name="Frias J."/>
            <person name="Faria J."/>
            <person name="Toubarro D."/>
        </authorList>
    </citation>
    <scope>NUCLEOTIDE SEQUENCE [LARGE SCALE GENOMIC DNA]</scope>
    <source>
        <strain evidence="7 8">ZMCS4</strain>
    </source>
</reference>
<comment type="subcellular location">
    <subcellularLocation>
        <location evidence="6">Periplasm</location>
    </subcellularLocation>
</comment>
<evidence type="ECO:0000256" key="5">
    <source>
        <dbReference type="ARBA" id="ARBA00030303"/>
    </source>
</evidence>
<evidence type="ECO:0000256" key="6">
    <source>
        <dbReference type="RuleBase" id="RU365005"/>
    </source>
</evidence>
<dbReference type="RefSeq" id="WP_016402574.1">
    <property type="nucleotide sequence ID" value="NZ_JAYDYW010000004.1"/>
</dbReference>
<dbReference type="Gene3D" id="3.40.190.10">
    <property type="entry name" value="Periplasmic binding protein-like II"/>
    <property type="match status" value="2"/>
</dbReference>
<sequence>MKKTILASAIAVASLGMASNAFAAIEEGQLTIWVNGDKGYNGLAEVGKRFEADTGVKVSVAHPDDAPGKFQQAASTGSGPDIFLWAHDRFGDWVDAGLLTELKPSAEKKAAVEDFAWNAVTIDGKVYGYPIAIEAVGLIYNKDLVPNPPKTWEEIPALDTELQKSGKHAILWDYNNTYFSWPLLAANGGYIFKYENGTYDVKDTGVATDGAKMGAKVIKDLIENGHMPKGADYGVMDSAFNKGEVAMVINGPWAWDNMEKSGINYGVTYIPTINGNKAKPMVGVLAGAVNSASPNADLAVEFLENYLVTNEGLKSVNDDVPLGAVALKSYMEELSSDPRIAATFANAQDGEPMPNVAAMGKFWSAMATSLTNITSGRQPLEKALDAAARRIAK</sequence>
<name>A0ABU7G0R8_9ALTE</name>
<dbReference type="Pfam" id="PF01547">
    <property type="entry name" value="SBP_bac_1"/>
    <property type="match status" value="1"/>
</dbReference>
<feature type="signal peptide" evidence="6">
    <location>
        <begin position="1"/>
        <end position="23"/>
    </location>
</feature>
<dbReference type="EMBL" id="JAYDYW010000004">
    <property type="protein sequence ID" value="MEE1673011.1"/>
    <property type="molecule type" value="Genomic_DNA"/>
</dbReference>
<evidence type="ECO:0000313" key="8">
    <source>
        <dbReference type="Proteomes" id="UP001310248"/>
    </source>
</evidence>
<gene>
    <name evidence="7" type="primary">malE</name>
    <name evidence="7" type="ORF">SNR37_002423</name>
</gene>
<feature type="chain" id="PRO_5044967142" description="Maltodextrin-binding protein" evidence="6">
    <location>
        <begin position="24"/>
        <end position="393"/>
    </location>
</feature>
<protein>
    <recommendedName>
        <fullName evidence="5 6">Maltodextrin-binding protein</fullName>
    </recommendedName>
</protein>
<evidence type="ECO:0000256" key="4">
    <source>
        <dbReference type="ARBA" id="ARBA00022729"/>
    </source>
</evidence>
<dbReference type="InterPro" id="IPR006061">
    <property type="entry name" value="SBP_1_CS"/>
</dbReference>
<comment type="caution">
    <text evidence="7">The sequence shown here is derived from an EMBL/GenBank/DDBJ whole genome shotgun (WGS) entry which is preliminary data.</text>
</comment>
<evidence type="ECO:0000256" key="2">
    <source>
        <dbReference type="ARBA" id="ARBA00022448"/>
    </source>
</evidence>
<dbReference type="SUPFAM" id="SSF53850">
    <property type="entry name" value="Periplasmic binding protein-like II"/>
    <property type="match status" value="1"/>
</dbReference>